<evidence type="ECO:0000313" key="2">
    <source>
        <dbReference type="EMBL" id="ATX71591.1"/>
    </source>
</evidence>
<dbReference type="Proteomes" id="UP000231179">
    <property type="component" value="Chromosome"/>
</dbReference>
<organism evidence="2 3">
    <name type="scientific">Spiroplasma clarkii</name>
    <dbReference type="NCBI Taxonomy" id="2139"/>
    <lineage>
        <taxon>Bacteria</taxon>
        <taxon>Bacillati</taxon>
        <taxon>Mycoplasmatota</taxon>
        <taxon>Mollicutes</taxon>
        <taxon>Entomoplasmatales</taxon>
        <taxon>Spiroplasmataceae</taxon>
        <taxon>Spiroplasma</taxon>
    </lineage>
</organism>
<reference evidence="2 3" key="1">
    <citation type="submission" date="2017-11" db="EMBL/GenBank/DDBJ databases">
        <title>Complete genome sequence of Spiroplasma clarkii CN-5 (DSM 19994).</title>
        <authorList>
            <person name="Tsai Y.-M."/>
            <person name="Chang A."/>
            <person name="Lo W.-S."/>
            <person name="Kuo C.-H."/>
        </authorList>
    </citation>
    <scope>NUCLEOTIDE SEQUENCE [LARGE SCALE GENOMIC DNA]</scope>
    <source>
        <strain evidence="2 3">CN-5</strain>
    </source>
</reference>
<evidence type="ECO:0000256" key="1">
    <source>
        <dbReference type="SAM" id="SignalP"/>
    </source>
</evidence>
<dbReference type="PANTHER" id="PTHR34296:SF2">
    <property type="entry name" value="ABC TRANSPORTER GUANOSINE-BINDING PROTEIN NUPN"/>
    <property type="match status" value="1"/>
</dbReference>
<dbReference type="OrthoDB" id="9769871at2"/>
<feature type="signal peptide" evidence="1">
    <location>
        <begin position="1"/>
        <end position="23"/>
    </location>
</feature>
<evidence type="ECO:0000313" key="3">
    <source>
        <dbReference type="Proteomes" id="UP000231179"/>
    </source>
</evidence>
<sequence length="466" mass="50078">MKKLLSALMATTIVASSSASVIACGSNDRFNEIWLITDAGKINDKSFNESSFNGGNKFLDDFIGNKDDKGEKIYSSIAYSEPRDLTALESAYNNAAKKGAKTLILPGFHHSFDGKNKAPDIMKTVGGSTIILDNGHAEKENQVGIQFRGDISGFFGGLSSIVWYANKNQAEANPTVKLGTYGGQSFPGSVDNFMVGYLAAAEYWNKLDDTKQAALAQITQGYKRVKADFANESAVIGNNAWTTTSESSSWFTSSFDAGKGATISNDLINRGANVIMPVAGPQTYDTLVAAASPVHSAKNVKVVGVDTDQVEAYSDYSDRFITSAKKDLVGATILALGHVSQYKDNSEIQDAVEEYWNKENIVLTRDDVAVNPATEKGKSWENQTLFAGGAMGTNEKNLIVKDGLYTKLWEFITDNEGGSSVLSRLTVASKELFTAMGKLPEDPQAKATIIGGENIVKYANAVLGTE</sequence>
<dbReference type="KEGG" id="scla:SCLARK_001840"/>
<dbReference type="RefSeq" id="WP_100255121.1">
    <property type="nucleotide sequence ID" value="NZ_CP015819.1"/>
</dbReference>
<keyword evidence="1" id="KW-0732">Signal</keyword>
<protein>
    <submittedName>
        <fullName evidence="2">Basic membrane protein A</fullName>
    </submittedName>
</protein>
<dbReference type="InterPro" id="IPR050957">
    <property type="entry name" value="BMP_lipoprotein"/>
</dbReference>
<dbReference type="EMBL" id="CP024870">
    <property type="protein sequence ID" value="ATX71591.1"/>
    <property type="molecule type" value="Genomic_DNA"/>
</dbReference>
<name>A0A1Y0L2N8_9MOLU</name>
<gene>
    <name evidence="2" type="primary">bmpA</name>
    <name evidence="2" type="ORF">SCLAR_v1c12930</name>
</gene>
<dbReference type="AlphaFoldDB" id="A0A1Y0L2N8"/>
<feature type="chain" id="PRO_5012824251" evidence="1">
    <location>
        <begin position="24"/>
        <end position="466"/>
    </location>
</feature>
<accession>A0A1Y0L2N8</accession>
<dbReference type="PROSITE" id="PS51257">
    <property type="entry name" value="PROKAR_LIPOPROTEIN"/>
    <property type="match status" value="1"/>
</dbReference>
<dbReference type="PANTHER" id="PTHR34296">
    <property type="entry name" value="TRANSCRIPTIONAL ACTIVATOR PROTEIN MED"/>
    <property type="match status" value="1"/>
</dbReference>
<proteinExistence type="predicted"/>
<keyword evidence="3" id="KW-1185">Reference proteome</keyword>
<dbReference type="Gene3D" id="3.40.50.2300">
    <property type="match status" value="2"/>
</dbReference>